<dbReference type="InterPro" id="IPR028055">
    <property type="entry name" value="YidC/Oxa/ALB_C"/>
</dbReference>
<feature type="domain" description="Membrane insertase YidC/Oxa/ALB C-terminal" evidence="11">
    <location>
        <begin position="25"/>
        <end position="266"/>
    </location>
</feature>
<dbReference type="GO" id="GO:0032977">
    <property type="term" value="F:membrane insertase activity"/>
    <property type="evidence" value="ECO:0007669"/>
    <property type="project" value="InterPro"/>
</dbReference>
<evidence type="ECO:0000256" key="3">
    <source>
        <dbReference type="ARBA" id="ARBA00022475"/>
    </source>
</evidence>
<keyword evidence="7 10" id="KW-0472">Membrane</keyword>
<organism evidence="12 13">
    <name type="scientific">Candidatus Gemmiger avistercoris</name>
    <dbReference type="NCBI Taxonomy" id="2838606"/>
    <lineage>
        <taxon>Bacteria</taxon>
        <taxon>Bacillati</taxon>
        <taxon>Bacillota</taxon>
        <taxon>Clostridia</taxon>
        <taxon>Eubacteriales</taxon>
        <taxon>Gemmiger</taxon>
    </lineage>
</organism>
<evidence type="ECO:0000256" key="10">
    <source>
        <dbReference type="SAM" id="Phobius"/>
    </source>
</evidence>
<proteinExistence type="inferred from homology"/>
<evidence type="ECO:0000256" key="5">
    <source>
        <dbReference type="ARBA" id="ARBA00022927"/>
    </source>
</evidence>
<dbReference type="AlphaFoldDB" id="A0A9D2FIV7"/>
<reference evidence="12" key="2">
    <citation type="submission" date="2021-04" db="EMBL/GenBank/DDBJ databases">
        <authorList>
            <person name="Gilroy R."/>
        </authorList>
    </citation>
    <scope>NUCLEOTIDE SEQUENCE</scope>
    <source>
        <strain evidence="12">CHK188-11489</strain>
    </source>
</reference>
<dbReference type="InterPro" id="IPR047196">
    <property type="entry name" value="YidC_ALB_C"/>
</dbReference>
<dbReference type="Proteomes" id="UP000824105">
    <property type="component" value="Unassembled WGS sequence"/>
</dbReference>
<evidence type="ECO:0000313" key="12">
    <source>
        <dbReference type="EMBL" id="HIZ61240.1"/>
    </source>
</evidence>
<keyword evidence="4 9" id="KW-0812">Transmembrane</keyword>
<dbReference type="PANTHER" id="PTHR12428">
    <property type="entry name" value="OXA1"/>
    <property type="match status" value="1"/>
</dbReference>
<evidence type="ECO:0000259" key="11">
    <source>
        <dbReference type="Pfam" id="PF02096"/>
    </source>
</evidence>
<feature type="transmembrane region" description="Helical" evidence="10">
    <location>
        <begin position="22"/>
        <end position="45"/>
    </location>
</feature>
<evidence type="ECO:0000256" key="9">
    <source>
        <dbReference type="RuleBase" id="RU003945"/>
    </source>
</evidence>
<dbReference type="CDD" id="cd20070">
    <property type="entry name" value="5TM_YidC_Alb3"/>
    <property type="match status" value="1"/>
</dbReference>
<evidence type="ECO:0000256" key="8">
    <source>
        <dbReference type="ARBA" id="ARBA00023186"/>
    </source>
</evidence>
<keyword evidence="2" id="KW-0813">Transport</keyword>
<evidence type="ECO:0000256" key="4">
    <source>
        <dbReference type="ARBA" id="ARBA00022692"/>
    </source>
</evidence>
<evidence type="ECO:0000256" key="6">
    <source>
        <dbReference type="ARBA" id="ARBA00022989"/>
    </source>
</evidence>
<dbReference type="NCBIfam" id="TIGR03592">
    <property type="entry name" value="yidC_oxa1_cterm"/>
    <property type="match status" value="1"/>
</dbReference>
<comment type="subcellular location">
    <subcellularLocation>
        <location evidence="1">Cell membrane</location>
        <topology evidence="1">Multi-pass membrane protein</topology>
    </subcellularLocation>
    <subcellularLocation>
        <location evidence="9">Membrane</location>
        <topology evidence="9">Multi-pass membrane protein</topology>
    </subcellularLocation>
</comment>
<dbReference type="EMBL" id="DXBF01000006">
    <property type="protein sequence ID" value="HIZ61240.1"/>
    <property type="molecule type" value="Genomic_DNA"/>
</dbReference>
<evidence type="ECO:0000256" key="2">
    <source>
        <dbReference type="ARBA" id="ARBA00022448"/>
    </source>
</evidence>
<comment type="caution">
    <text evidence="12">The sequence shown here is derived from an EMBL/GenBank/DDBJ whole genome shotgun (WGS) entry which is preliminary data.</text>
</comment>
<evidence type="ECO:0000256" key="7">
    <source>
        <dbReference type="ARBA" id="ARBA00023136"/>
    </source>
</evidence>
<keyword evidence="8" id="KW-0143">Chaperone</keyword>
<comment type="similarity">
    <text evidence="9">Belongs to the OXA1/ALB3/YidC family.</text>
</comment>
<feature type="transmembrane region" description="Helical" evidence="10">
    <location>
        <begin position="91"/>
        <end position="113"/>
    </location>
</feature>
<sequence>MQIFYFLAVLIGPLVKLLYSFIGNYAATMVVATIILKLLLFPLAIHQQKSMAKMSVFQPLMNEIQQKYKNNQQKQQEELLKLQQEHGFNPMAGCLPMLLTMLVLFGFLGVVYYPVHYIFGVSDSAVKAACEAIGLATANTSTMQTALIQAIHNGAVIDPSIIPADIVEEIRNFNTMFFGMDMCDIPGFHLTPIVVFPVIATVTMILSYFITQKLSGMGAQMQGSMKVMLVITNLMFVSFCFNAPVGFSLYYGVSNIFQIGQSFVTYRIYNPEKFKAQYEAELAAKRAEKKKKKTLTYEEDGQTVTREVTGAEANKLRLELARKRDAELHKDERTAPLQQ</sequence>
<evidence type="ECO:0000313" key="13">
    <source>
        <dbReference type="Proteomes" id="UP000824105"/>
    </source>
</evidence>
<evidence type="ECO:0000256" key="1">
    <source>
        <dbReference type="ARBA" id="ARBA00004651"/>
    </source>
</evidence>
<keyword evidence="3" id="KW-1003">Cell membrane</keyword>
<dbReference type="PANTHER" id="PTHR12428:SF65">
    <property type="entry name" value="CYTOCHROME C OXIDASE ASSEMBLY PROTEIN COX18, MITOCHONDRIAL"/>
    <property type="match status" value="1"/>
</dbReference>
<dbReference type="GO" id="GO:0015031">
    <property type="term" value="P:protein transport"/>
    <property type="evidence" value="ECO:0007669"/>
    <property type="project" value="UniProtKB-KW"/>
</dbReference>
<reference evidence="12" key="1">
    <citation type="journal article" date="2021" name="PeerJ">
        <title>Extensive microbial diversity within the chicken gut microbiome revealed by metagenomics and culture.</title>
        <authorList>
            <person name="Gilroy R."/>
            <person name="Ravi A."/>
            <person name="Getino M."/>
            <person name="Pursley I."/>
            <person name="Horton D.L."/>
            <person name="Alikhan N.F."/>
            <person name="Baker D."/>
            <person name="Gharbi K."/>
            <person name="Hall N."/>
            <person name="Watson M."/>
            <person name="Adriaenssens E.M."/>
            <person name="Foster-Nyarko E."/>
            <person name="Jarju S."/>
            <person name="Secka A."/>
            <person name="Antonio M."/>
            <person name="Oren A."/>
            <person name="Chaudhuri R.R."/>
            <person name="La Ragione R."/>
            <person name="Hildebrand F."/>
            <person name="Pallen M.J."/>
        </authorList>
    </citation>
    <scope>NUCLEOTIDE SEQUENCE</scope>
    <source>
        <strain evidence="12">CHK188-11489</strain>
    </source>
</reference>
<gene>
    <name evidence="12" type="ORF">H9724_00490</name>
</gene>
<protein>
    <submittedName>
        <fullName evidence="12">YidC/Oxa1 family membrane protein insertase</fullName>
    </submittedName>
</protein>
<feature type="transmembrane region" description="Helical" evidence="10">
    <location>
        <begin position="190"/>
        <end position="210"/>
    </location>
</feature>
<dbReference type="Pfam" id="PF02096">
    <property type="entry name" value="60KD_IMP"/>
    <property type="match status" value="1"/>
</dbReference>
<dbReference type="InterPro" id="IPR001708">
    <property type="entry name" value="YidC/ALB3/OXA1/COX18"/>
</dbReference>
<feature type="transmembrane region" description="Helical" evidence="10">
    <location>
        <begin position="230"/>
        <end position="253"/>
    </location>
</feature>
<dbReference type="GO" id="GO:0005886">
    <property type="term" value="C:plasma membrane"/>
    <property type="evidence" value="ECO:0007669"/>
    <property type="project" value="UniProtKB-SubCell"/>
</dbReference>
<keyword evidence="5" id="KW-0653">Protein transport</keyword>
<dbReference type="GO" id="GO:0051205">
    <property type="term" value="P:protein insertion into membrane"/>
    <property type="evidence" value="ECO:0007669"/>
    <property type="project" value="TreeGrafter"/>
</dbReference>
<keyword evidence="6 10" id="KW-1133">Transmembrane helix</keyword>
<name>A0A9D2FIV7_9FIRM</name>
<accession>A0A9D2FIV7</accession>